<protein>
    <submittedName>
        <fullName evidence="2">Uncharacterized protein</fullName>
    </submittedName>
</protein>
<organism evidence="2 3">
    <name type="scientific">Friedmanniella luteola</name>
    <dbReference type="NCBI Taxonomy" id="546871"/>
    <lineage>
        <taxon>Bacteria</taxon>
        <taxon>Bacillati</taxon>
        <taxon>Actinomycetota</taxon>
        <taxon>Actinomycetes</taxon>
        <taxon>Propionibacteriales</taxon>
        <taxon>Nocardioidaceae</taxon>
        <taxon>Friedmanniella</taxon>
    </lineage>
</organism>
<sequence length="260" mass="28080">MITPWGSWRQDCRCAAGLVPTLLLLGSFANSARGPRRASPGLQPPRWPASCAPCRRRPAVTSSGARAGRRRLEPTVRHHLSGWPQSCGTVAGEPSNPAVLKDSRIICSVLFGSRRPPATGAGNATKVSASVDGLAASCRWRSIAIAQDGSSKIRWPAADFVDGLMMSPPCRSRRTVPWMSTVPASRSMSDQRTARASPIRSPVARRKDTRSGRSRATERGSWDSQRVSRLTSSTVRAVGRLRGLAEMRATSRQGLWARAS</sequence>
<evidence type="ECO:0000313" key="3">
    <source>
        <dbReference type="Proteomes" id="UP000199092"/>
    </source>
</evidence>
<name>A0A1H1ZLL6_9ACTN</name>
<dbReference type="Proteomes" id="UP000199092">
    <property type="component" value="Chromosome I"/>
</dbReference>
<proteinExistence type="predicted"/>
<gene>
    <name evidence="2" type="ORF">SAMN04488543_3853</name>
</gene>
<feature type="region of interest" description="Disordered" evidence="1">
    <location>
        <begin position="182"/>
        <end position="229"/>
    </location>
</feature>
<dbReference type="EMBL" id="LT629749">
    <property type="protein sequence ID" value="SDT34499.1"/>
    <property type="molecule type" value="Genomic_DNA"/>
</dbReference>
<reference evidence="2 3" key="1">
    <citation type="submission" date="2016-10" db="EMBL/GenBank/DDBJ databases">
        <authorList>
            <person name="de Groot N.N."/>
        </authorList>
    </citation>
    <scope>NUCLEOTIDE SEQUENCE [LARGE SCALE GENOMIC DNA]</scope>
    <source>
        <strain evidence="2 3">DSM 21741</strain>
    </source>
</reference>
<dbReference type="AlphaFoldDB" id="A0A1H1ZLL6"/>
<feature type="compositionally biased region" description="Basic and acidic residues" evidence="1">
    <location>
        <begin position="205"/>
        <end position="221"/>
    </location>
</feature>
<accession>A0A1H1ZLL6</accession>
<evidence type="ECO:0000313" key="2">
    <source>
        <dbReference type="EMBL" id="SDT34499.1"/>
    </source>
</evidence>
<keyword evidence="3" id="KW-1185">Reference proteome</keyword>
<evidence type="ECO:0000256" key="1">
    <source>
        <dbReference type="SAM" id="MobiDB-lite"/>
    </source>
</evidence>
<feature type="compositionally biased region" description="Polar residues" evidence="1">
    <location>
        <begin position="182"/>
        <end position="191"/>
    </location>
</feature>